<accession>A0A5D2CSA2</accession>
<gene>
    <name evidence="1" type="ORF">ES288_D05G364600v1</name>
</gene>
<organism evidence="1 2">
    <name type="scientific">Gossypium darwinii</name>
    <name type="common">Darwin's cotton</name>
    <name type="synonym">Gossypium barbadense var. darwinii</name>
    <dbReference type="NCBI Taxonomy" id="34276"/>
    <lineage>
        <taxon>Eukaryota</taxon>
        <taxon>Viridiplantae</taxon>
        <taxon>Streptophyta</taxon>
        <taxon>Embryophyta</taxon>
        <taxon>Tracheophyta</taxon>
        <taxon>Spermatophyta</taxon>
        <taxon>Magnoliopsida</taxon>
        <taxon>eudicotyledons</taxon>
        <taxon>Gunneridae</taxon>
        <taxon>Pentapetalae</taxon>
        <taxon>rosids</taxon>
        <taxon>malvids</taxon>
        <taxon>Malvales</taxon>
        <taxon>Malvaceae</taxon>
        <taxon>Malvoideae</taxon>
        <taxon>Gossypium</taxon>
    </lineage>
</organism>
<evidence type="ECO:0000313" key="2">
    <source>
        <dbReference type="Proteomes" id="UP000323506"/>
    </source>
</evidence>
<evidence type="ECO:0000313" key="1">
    <source>
        <dbReference type="EMBL" id="TYG71062.1"/>
    </source>
</evidence>
<sequence length="32" mass="3745">MGKAWLVYLLSLNAYRDTRAFVANREKEKATE</sequence>
<name>A0A5D2CSA2_GOSDA</name>
<dbReference type="EMBL" id="CM017705">
    <property type="protein sequence ID" value="TYG71062.1"/>
    <property type="molecule type" value="Genomic_DNA"/>
</dbReference>
<dbReference type="Proteomes" id="UP000323506">
    <property type="component" value="Chromosome D05"/>
</dbReference>
<proteinExistence type="predicted"/>
<protein>
    <submittedName>
        <fullName evidence="1">Uncharacterized protein</fullName>
    </submittedName>
</protein>
<dbReference type="AlphaFoldDB" id="A0A5D2CSA2"/>
<keyword evidence="2" id="KW-1185">Reference proteome</keyword>
<reference evidence="1 2" key="1">
    <citation type="submission" date="2019-06" db="EMBL/GenBank/DDBJ databases">
        <title>WGS assembly of Gossypium darwinii.</title>
        <authorList>
            <person name="Chen Z.J."/>
            <person name="Sreedasyam A."/>
            <person name="Ando A."/>
            <person name="Song Q."/>
            <person name="De L."/>
            <person name="Hulse-Kemp A."/>
            <person name="Ding M."/>
            <person name="Ye W."/>
            <person name="Kirkbride R."/>
            <person name="Jenkins J."/>
            <person name="Plott C."/>
            <person name="Lovell J."/>
            <person name="Lin Y.-M."/>
            <person name="Vaughn R."/>
            <person name="Liu B."/>
            <person name="Li W."/>
            <person name="Simpson S."/>
            <person name="Scheffler B."/>
            <person name="Saski C."/>
            <person name="Grover C."/>
            <person name="Hu G."/>
            <person name="Conover J."/>
            <person name="Carlson J."/>
            <person name="Shu S."/>
            <person name="Boston L."/>
            <person name="Williams M."/>
            <person name="Peterson D."/>
            <person name="Mcgee K."/>
            <person name="Jones D."/>
            <person name="Wendel J."/>
            <person name="Stelly D."/>
            <person name="Grimwood J."/>
            <person name="Schmutz J."/>
        </authorList>
    </citation>
    <scope>NUCLEOTIDE SEQUENCE [LARGE SCALE GENOMIC DNA]</scope>
    <source>
        <strain evidence="1">1808015.09</strain>
    </source>
</reference>